<dbReference type="EMBL" id="CP000790">
    <property type="protein sequence ID" value="ABU73446.1"/>
    <property type="molecule type" value="Genomic_DNA"/>
</dbReference>
<accession>A7N4A4</accession>
<feature type="compositionally biased region" description="Polar residues" evidence="1">
    <location>
        <begin position="1"/>
        <end position="12"/>
    </location>
</feature>
<evidence type="ECO:0000313" key="3">
    <source>
        <dbReference type="Proteomes" id="UP000008152"/>
    </source>
</evidence>
<feature type="region of interest" description="Disordered" evidence="1">
    <location>
        <begin position="1"/>
        <end position="25"/>
    </location>
</feature>
<reference evidence="2 3" key="1">
    <citation type="submission" date="2007-08" db="EMBL/GenBank/DDBJ databases">
        <authorList>
            <consortium name="The Vibrio harveyi Genome Sequencing Project"/>
            <person name="Bassler B."/>
            <person name="Clifton S.W."/>
            <person name="Fulton L."/>
            <person name="Delehaunty K."/>
            <person name="Fronick C."/>
            <person name="Harrison M."/>
            <person name="Markivic C."/>
            <person name="Fulton R."/>
            <person name="Tin-Wollam A.-M."/>
            <person name="Shah N."/>
            <person name="Pepin K."/>
            <person name="Nash W."/>
            <person name="Thiruvilangam P."/>
            <person name="Bhonagiri V."/>
            <person name="Waters C."/>
            <person name="Tu K.C."/>
            <person name="Irgon J."/>
            <person name="Wilson R.K."/>
        </authorList>
    </citation>
    <scope>NUCLEOTIDE SEQUENCE [LARGE SCALE GENOMIC DNA]</scope>
    <source>
        <strain evidence="3">ATCC BAA-1116 / BB120</strain>
    </source>
</reference>
<proteinExistence type="predicted"/>
<dbReference type="PATRIC" id="fig|338187.36.peg.4425"/>
<name>A7N4A4_VIBC1</name>
<dbReference type="KEGG" id="vha:VIBHAR_05542"/>
<sequence length="36" mass="4087">MPRSLRQTTWKEPSQETDIVEEGEAGVEVLLNVSEE</sequence>
<gene>
    <name evidence="2" type="ordered locus">VIBHAR_05542</name>
</gene>
<evidence type="ECO:0000313" key="2">
    <source>
        <dbReference type="EMBL" id="ABU73446.1"/>
    </source>
</evidence>
<protein>
    <submittedName>
        <fullName evidence="2">Uncharacterized protein</fullName>
    </submittedName>
</protein>
<dbReference type="AlphaFoldDB" id="A7N4A4"/>
<evidence type="ECO:0000256" key="1">
    <source>
        <dbReference type="SAM" id="MobiDB-lite"/>
    </source>
</evidence>
<organism evidence="2 3">
    <name type="scientific">Vibrio campbellii (strain ATCC BAA-1116)</name>
    <dbReference type="NCBI Taxonomy" id="2902295"/>
    <lineage>
        <taxon>Bacteria</taxon>
        <taxon>Pseudomonadati</taxon>
        <taxon>Pseudomonadota</taxon>
        <taxon>Gammaproteobacteria</taxon>
        <taxon>Vibrionales</taxon>
        <taxon>Vibrionaceae</taxon>
        <taxon>Vibrio</taxon>
    </lineage>
</organism>
<dbReference type="Proteomes" id="UP000008152">
    <property type="component" value="Chromosome II"/>
</dbReference>